<keyword evidence="2" id="KW-1185">Reference proteome</keyword>
<dbReference type="EMBL" id="LFJJ01000072">
    <property type="protein sequence ID" value="KND60272.1"/>
    <property type="molecule type" value="Genomic_DNA"/>
</dbReference>
<proteinExistence type="predicted"/>
<comment type="caution">
    <text evidence="1">The sequence shown here is derived from an EMBL/GenBank/DDBJ whole genome shotgun (WGS) entry which is preliminary data.</text>
</comment>
<gene>
    <name evidence="1" type="ORF">BVER_05012</name>
</gene>
<dbReference type="Proteomes" id="UP000036959">
    <property type="component" value="Unassembled WGS sequence"/>
</dbReference>
<name>A0A0L0MC38_9BURK</name>
<accession>A0A0L0MC38</accession>
<reference evidence="2" key="1">
    <citation type="submission" date="2015-06" db="EMBL/GenBank/DDBJ databases">
        <title>Comparative genomics of Burkholderia leaf nodule symbionts.</title>
        <authorList>
            <person name="Carlier A."/>
            <person name="Eberl L."/>
            <person name="Pinto-Carbo M."/>
        </authorList>
    </citation>
    <scope>NUCLEOTIDE SEQUENCE [LARGE SCALE GENOMIC DNA]</scope>
    <source>
        <strain evidence="2">UZHbot4</strain>
    </source>
</reference>
<evidence type="ECO:0000313" key="1">
    <source>
        <dbReference type="EMBL" id="KND60272.1"/>
    </source>
</evidence>
<evidence type="ECO:0000313" key="2">
    <source>
        <dbReference type="Proteomes" id="UP000036959"/>
    </source>
</evidence>
<dbReference type="AlphaFoldDB" id="A0A0L0MC38"/>
<protein>
    <submittedName>
        <fullName evidence="1">Putative transcriptional regulator</fullName>
    </submittedName>
</protein>
<sequence>MPQTTPKPLAPDETYPASEETIELASKIEALSPHHRYLVEELIAQFYGAAKR</sequence>
<organism evidence="1 2">
    <name type="scientific">Candidatus Burkholderia verschuerenii</name>
    <dbReference type="NCBI Taxonomy" id="242163"/>
    <lineage>
        <taxon>Bacteria</taxon>
        <taxon>Pseudomonadati</taxon>
        <taxon>Pseudomonadota</taxon>
        <taxon>Betaproteobacteria</taxon>
        <taxon>Burkholderiales</taxon>
        <taxon>Burkholderiaceae</taxon>
        <taxon>Burkholderia</taxon>
    </lineage>
</organism>
<dbReference type="PATRIC" id="fig|242163.4.peg.6384"/>